<name>A0A1H9BSM3_9PSEU</name>
<reference evidence="2" key="1">
    <citation type="submission" date="2016-10" db="EMBL/GenBank/DDBJ databases">
        <authorList>
            <person name="Varghese N."/>
            <person name="Submissions S."/>
        </authorList>
    </citation>
    <scope>NUCLEOTIDE SEQUENCE [LARGE SCALE GENOMIC DNA]</scope>
    <source>
        <strain evidence="2">CGMCC 4.3525</strain>
    </source>
</reference>
<organism evidence="1 2">
    <name type="scientific">Lentzea xinjiangensis</name>
    <dbReference type="NCBI Taxonomy" id="402600"/>
    <lineage>
        <taxon>Bacteria</taxon>
        <taxon>Bacillati</taxon>
        <taxon>Actinomycetota</taxon>
        <taxon>Actinomycetes</taxon>
        <taxon>Pseudonocardiales</taxon>
        <taxon>Pseudonocardiaceae</taxon>
        <taxon>Lentzea</taxon>
    </lineage>
</organism>
<gene>
    <name evidence="1" type="ORF">SAMN05216188_101910</name>
</gene>
<sequence length="36" mass="3962">MTRTVCLAQNPDADALLAEDRFALLLDQHTARCTTS</sequence>
<dbReference type="Proteomes" id="UP000199352">
    <property type="component" value="Unassembled WGS sequence"/>
</dbReference>
<proteinExistence type="predicted"/>
<dbReference type="AlphaFoldDB" id="A0A1H9BSM3"/>
<dbReference type="EMBL" id="FOFR01000001">
    <property type="protein sequence ID" value="SEP91895.1"/>
    <property type="molecule type" value="Genomic_DNA"/>
</dbReference>
<evidence type="ECO:0000313" key="2">
    <source>
        <dbReference type="Proteomes" id="UP000199352"/>
    </source>
</evidence>
<protein>
    <submittedName>
        <fullName evidence="1">Uncharacterized protein</fullName>
    </submittedName>
</protein>
<accession>A0A1H9BSM3</accession>
<keyword evidence="2" id="KW-1185">Reference proteome</keyword>
<evidence type="ECO:0000313" key="1">
    <source>
        <dbReference type="EMBL" id="SEP91895.1"/>
    </source>
</evidence>